<comment type="cofactor">
    <cofactor evidence="1">
        <name>FAD</name>
        <dbReference type="ChEBI" id="CHEBI:57692"/>
    </cofactor>
</comment>
<dbReference type="GO" id="GO:0071949">
    <property type="term" value="F:FAD binding"/>
    <property type="evidence" value="ECO:0007669"/>
    <property type="project" value="InterPro"/>
</dbReference>
<feature type="domain" description="FAD-binding" evidence="5">
    <location>
        <begin position="7"/>
        <end position="312"/>
    </location>
</feature>
<evidence type="ECO:0000256" key="3">
    <source>
        <dbReference type="ARBA" id="ARBA00022827"/>
    </source>
</evidence>
<evidence type="ECO:0000259" key="5">
    <source>
        <dbReference type="Pfam" id="PF01494"/>
    </source>
</evidence>
<dbReference type="RefSeq" id="WP_119479121.1">
    <property type="nucleotide sequence ID" value="NZ_QXML01000010.1"/>
</dbReference>
<dbReference type="Pfam" id="PF01494">
    <property type="entry name" value="FAD_binding_3"/>
    <property type="match status" value="1"/>
</dbReference>
<dbReference type="PANTHER" id="PTHR46496:SF1">
    <property type="entry name" value="ZEAXANTHIN EPOXIDASE, CHLOROPLASTIC"/>
    <property type="match status" value="1"/>
</dbReference>
<name>A0A418PMY5_9BACT</name>
<evidence type="ECO:0000313" key="7">
    <source>
        <dbReference type="Proteomes" id="UP000283522"/>
    </source>
</evidence>
<evidence type="ECO:0000313" key="6">
    <source>
        <dbReference type="EMBL" id="RIW13168.1"/>
    </source>
</evidence>
<dbReference type="PRINTS" id="PR00420">
    <property type="entry name" value="RNGMNOXGNASE"/>
</dbReference>
<dbReference type="InterPro" id="IPR002938">
    <property type="entry name" value="FAD-bd"/>
</dbReference>
<dbReference type="OrthoDB" id="9766816at2"/>
<dbReference type="NCBIfam" id="NF005243">
    <property type="entry name" value="PRK06753.1"/>
    <property type="match status" value="1"/>
</dbReference>
<dbReference type="EMBL" id="QXML01000010">
    <property type="protein sequence ID" value="RIW13168.1"/>
    <property type="molecule type" value="Genomic_DNA"/>
</dbReference>
<dbReference type="GO" id="GO:0004497">
    <property type="term" value="F:monooxygenase activity"/>
    <property type="evidence" value="ECO:0007669"/>
    <property type="project" value="UniProtKB-KW"/>
</dbReference>
<gene>
    <name evidence="6" type="ORF">D0X99_17325</name>
</gene>
<organism evidence="6 7">
    <name type="scientific">Algoriphagus lacus</name>
    <dbReference type="NCBI Taxonomy" id="2056311"/>
    <lineage>
        <taxon>Bacteria</taxon>
        <taxon>Pseudomonadati</taxon>
        <taxon>Bacteroidota</taxon>
        <taxon>Cytophagia</taxon>
        <taxon>Cytophagales</taxon>
        <taxon>Cyclobacteriaceae</taxon>
        <taxon>Algoriphagus</taxon>
    </lineage>
</organism>
<keyword evidence="7" id="KW-1185">Reference proteome</keyword>
<keyword evidence="2" id="KW-0285">Flavoprotein</keyword>
<proteinExistence type="predicted"/>
<dbReference type="InterPro" id="IPR036188">
    <property type="entry name" value="FAD/NAD-bd_sf"/>
</dbReference>
<dbReference type="Gene3D" id="3.50.50.60">
    <property type="entry name" value="FAD/NAD(P)-binding domain"/>
    <property type="match status" value="1"/>
</dbReference>
<dbReference type="SUPFAM" id="SSF51905">
    <property type="entry name" value="FAD/NAD(P)-binding domain"/>
    <property type="match status" value="1"/>
</dbReference>
<keyword evidence="4" id="KW-0560">Oxidoreductase</keyword>
<protein>
    <submittedName>
        <fullName evidence="6">Monooxygenase</fullName>
    </submittedName>
</protein>
<dbReference type="PANTHER" id="PTHR46496">
    <property type="match status" value="1"/>
</dbReference>
<keyword evidence="6" id="KW-0503">Monooxygenase</keyword>
<reference evidence="6 7" key="1">
    <citation type="submission" date="2018-09" db="EMBL/GenBank/DDBJ databases">
        <authorList>
            <person name="Wang X."/>
            <person name="Du Z."/>
        </authorList>
    </citation>
    <scope>NUCLEOTIDE SEQUENCE [LARGE SCALE GENOMIC DNA]</scope>
    <source>
        <strain evidence="6 7">N3</strain>
    </source>
</reference>
<evidence type="ECO:0000256" key="4">
    <source>
        <dbReference type="ARBA" id="ARBA00023002"/>
    </source>
</evidence>
<keyword evidence="3" id="KW-0274">FAD</keyword>
<evidence type="ECO:0000256" key="1">
    <source>
        <dbReference type="ARBA" id="ARBA00001974"/>
    </source>
</evidence>
<comment type="caution">
    <text evidence="6">The sequence shown here is derived from an EMBL/GenBank/DDBJ whole genome shotgun (WGS) entry which is preliminary data.</text>
</comment>
<dbReference type="Proteomes" id="UP000283522">
    <property type="component" value="Unassembled WGS sequence"/>
</dbReference>
<dbReference type="AlphaFoldDB" id="A0A418PMY5"/>
<sequence length="382" mass="42609">MNSYSFVILGGGIAGLTTAIALKKIGIDAMVMEAAIEIKPVGAGLALAANAMMALRKIGVADQVIREGRELKAFSIYDQKGKLISRTDTDPANSRYGISNFTIHRADLHRVLLAQLDPRNVLTGKRSVDFTEDSEGFLVRFEDGDQIRAKYLIVAEGIHSPIRRKLIPSQKIRYSGYTCWRGIMDNSDLNIAETSETWGKKGRFGVTPLAKNQVYWYACINAAGINSPLKNFTKADLEENFKDFHFPIPQVLAGTKPDQIIWNDIIDLDPLPRFAFGNLVLIGDAAHATTPNMGQGACMAIEDAAILASCLENNPKPIQAFELFEKRRLSRTHRIVQDSWRLGIIAQLENPLLMTLRNTFFRMIPRKVTQKQIETLYQVDLS</sequence>
<accession>A0A418PMY5</accession>
<evidence type="ECO:0000256" key="2">
    <source>
        <dbReference type="ARBA" id="ARBA00022630"/>
    </source>
</evidence>